<dbReference type="EMBL" id="MHQO01000051">
    <property type="protein sequence ID" value="OHA05410.1"/>
    <property type="molecule type" value="Genomic_DNA"/>
</dbReference>
<dbReference type="Proteomes" id="UP000177982">
    <property type="component" value="Unassembled WGS sequence"/>
</dbReference>
<protein>
    <recommendedName>
        <fullName evidence="11">ComEC/Rec2-related protein domain-containing protein</fullName>
    </recommendedName>
</protein>
<reference evidence="9 10" key="1">
    <citation type="journal article" date="2016" name="Nat. Commun.">
        <title>Thousands of microbial genomes shed light on interconnected biogeochemical processes in an aquifer system.</title>
        <authorList>
            <person name="Anantharaman K."/>
            <person name="Brown C.T."/>
            <person name="Hug L.A."/>
            <person name="Sharon I."/>
            <person name="Castelle C.J."/>
            <person name="Probst A.J."/>
            <person name="Thomas B.C."/>
            <person name="Singh A."/>
            <person name="Wilkins M.J."/>
            <person name="Karaoz U."/>
            <person name="Brodie E.L."/>
            <person name="Williams K.H."/>
            <person name="Hubbard S.S."/>
            <person name="Banfield J.F."/>
        </authorList>
    </citation>
    <scope>NUCLEOTIDE SEQUENCE [LARGE SCALE GENOMIC DNA]</scope>
</reference>
<organism evidence="9 10">
    <name type="scientific">Candidatus Sungbacteria bacterium RIFCSPLOWO2_01_FULL_47_10</name>
    <dbReference type="NCBI Taxonomy" id="1802276"/>
    <lineage>
        <taxon>Bacteria</taxon>
        <taxon>Candidatus Sungiibacteriota</taxon>
    </lineage>
</organism>
<feature type="transmembrane region" description="Helical" evidence="6">
    <location>
        <begin position="337"/>
        <end position="356"/>
    </location>
</feature>
<sequence length="522" mass="58420">MSKSRVFLYVCLAFISGVSIASFFIIPVIILFCFFVFGGILMVFGLSARSWTVRGQGVNLAIVGVIILFFLAGAMRFSQKSDRAPRTLDDVLRRSVEIRGRITQEPAQKEKSQEIIIEEGKTGNKVLVRTEKYPPYFYGQDIRAAGLFEEPENFTADFDYISYLARDDIFYVMNFPTVEISGASKKDLRYYLFSIKSAFSKQINAILPEPHASFLSGLILGERRSIPKELTEKFQITGTSHLVALSGFNITIVADGISKFFSALSVPFRASFWLASIGIGLFTILTGASPSVVRASVMGVLVLIARKEGRLYSIRNALVFAGAVMVFHNPKILRFDVAFQLSFLATLGLVYASPVFDEYFEKIKARIAWKVKPRFPEEMGERSRSSEIGTAHPRKKSFLREVFISTLSAQFMVLPILVYNFGSVSLISPVTNVMILAAIPSTMFFGFITGIAGFIFLPFAKILSWISWLFLQYEISVIEFFAGIPLASVAVAKLPFSLVILSYAVVWYWLWNKNKSTEKRAG</sequence>
<feature type="transmembrane region" description="Helical" evidence="6">
    <location>
        <begin position="272"/>
        <end position="305"/>
    </location>
</feature>
<evidence type="ECO:0000259" key="8">
    <source>
        <dbReference type="Pfam" id="PF13567"/>
    </source>
</evidence>
<dbReference type="PANTHER" id="PTHR30619">
    <property type="entry name" value="DNA INTERNALIZATION/COMPETENCE PROTEIN COMEC/REC2"/>
    <property type="match status" value="1"/>
</dbReference>
<feature type="transmembrane region" description="Helical" evidence="6">
    <location>
        <begin position="7"/>
        <end position="37"/>
    </location>
</feature>
<dbReference type="InterPro" id="IPR025405">
    <property type="entry name" value="DUF4131"/>
</dbReference>
<feature type="domain" description="ComEC/Rec2-related protein" evidence="7">
    <location>
        <begin position="218"/>
        <end position="511"/>
    </location>
</feature>
<evidence type="ECO:0008006" key="11">
    <source>
        <dbReference type="Google" id="ProtNLM"/>
    </source>
</evidence>
<evidence type="ECO:0000259" key="7">
    <source>
        <dbReference type="Pfam" id="PF03772"/>
    </source>
</evidence>
<proteinExistence type="predicted"/>
<keyword evidence="2" id="KW-1003">Cell membrane</keyword>
<keyword evidence="3 6" id="KW-0812">Transmembrane</keyword>
<evidence type="ECO:0000256" key="1">
    <source>
        <dbReference type="ARBA" id="ARBA00004651"/>
    </source>
</evidence>
<feature type="transmembrane region" description="Helical" evidence="6">
    <location>
        <begin position="494"/>
        <end position="511"/>
    </location>
</feature>
<name>A0A1G2L1H2_9BACT</name>
<evidence type="ECO:0000256" key="5">
    <source>
        <dbReference type="ARBA" id="ARBA00023136"/>
    </source>
</evidence>
<feature type="domain" description="DUF4131" evidence="8">
    <location>
        <begin position="32"/>
        <end position="177"/>
    </location>
</feature>
<evidence type="ECO:0000256" key="6">
    <source>
        <dbReference type="SAM" id="Phobius"/>
    </source>
</evidence>
<comment type="caution">
    <text evidence="9">The sequence shown here is derived from an EMBL/GenBank/DDBJ whole genome shotgun (WGS) entry which is preliminary data.</text>
</comment>
<dbReference type="InterPro" id="IPR052159">
    <property type="entry name" value="Competence_DNA_uptake"/>
</dbReference>
<dbReference type="NCBIfam" id="TIGR00360">
    <property type="entry name" value="ComEC_N-term"/>
    <property type="match status" value="1"/>
</dbReference>
<dbReference type="InterPro" id="IPR004477">
    <property type="entry name" value="ComEC_N"/>
</dbReference>
<keyword evidence="5 6" id="KW-0472">Membrane</keyword>
<dbReference type="AlphaFoldDB" id="A0A1G2L1H2"/>
<gene>
    <name evidence="9" type="ORF">A2934_04130</name>
</gene>
<dbReference type="Pfam" id="PF13567">
    <property type="entry name" value="DUF4131"/>
    <property type="match status" value="1"/>
</dbReference>
<accession>A0A1G2L1H2</accession>
<feature type="transmembrane region" description="Helical" evidence="6">
    <location>
        <begin position="57"/>
        <end position="77"/>
    </location>
</feature>
<evidence type="ECO:0000256" key="4">
    <source>
        <dbReference type="ARBA" id="ARBA00022989"/>
    </source>
</evidence>
<evidence type="ECO:0000313" key="9">
    <source>
        <dbReference type="EMBL" id="OHA05410.1"/>
    </source>
</evidence>
<evidence type="ECO:0000256" key="3">
    <source>
        <dbReference type="ARBA" id="ARBA00022692"/>
    </source>
</evidence>
<feature type="transmembrane region" description="Helical" evidence="6">
    <location>
        <begin position="469"/>
        <end position="488"/>
    </location>
</feature>
<feature type="transmembrane region" description="Helical" evidence="6">
    <location>
        <begin position="433"/>
        <end position="457"/>
    </location>
</feature>
<dbReference type="PANTHER" id="PTHR30619:SF7">
    <property type="entry name" value="BETA-LACTAMASE DOMAIN PROTEIN"/>
    <property type="match status" value="1"/>
</dbReference>
<dbReference type="GO" id="GO:0005886">
    <property type="term" value="C:plasma membrane"/>
    <property type="evidence" value="ECO:0007669"/>
    <property type="project" value="UniProtKB-SubCell"/>
</dbReference>
<dbReference type="Pfam" id="PF03772">
    <property type="entry name" value="Competence"/>
    <property type="match status" value="1"/>
</dbReference>
<feature type="transmembrane region" description="Helical" evidence="6">
    <location>
        <begin position="402"/>
        <end position="421"/>
    </location>
</feature>
<comment type="subcellular location">
    <subcellularLocation>
        <location evidence="1">Cell membrane</location>
        <topology evidence="1">Multi-pass membrane protein</topology>
    </subcellularLocation>
</comment>
<evidence type="ECO:0000256" key="2">
    <source>
        <dbReference type="ARBA" id="ARBA00022475"/>
    </source>
</evidence>
<evidence type="ECO:0000313" key="10">
    <source>
        <dbReference type="Proteomes" id="UP000177982"/>
    </source>
</evidence>
<keyword evidence="4 6" id="KW-1133">Transmembrane helix</keyword>